<sequence>MLDVCMDPPIGLDDEVGHIILERQSKGAEGRHWEMMIQNPDETLEMWHKLKKEWC</sequence>
<dbReference type="Gene3D" id="2.60.40.150">
    <property type="entry name" value="C2 domain"/>
    <property type="match status" value="1"/>
</dbReference>
<evidence type="ECO:0000313" key="1">
    <source>
        <dbReference type="EMBL" id="KRX88099.1"/>
    </source>
</evidence>
<gene>
    <name evidence="1" type="ORF">T4E_10932</name>
</gene>
<organism evidence="1 2">
    <name type="scientific">Trichinella pseudospiralis</name>
    <name type="common">Parasitic roundworm</name>
    <dbReference type="NCBI Taxonomy" id="6337"/>
    <lineage>
        <taxon>Eukaryota</taxon>
        <taxon>Metazoa</taxon>
        <taxon>Ecdysozoa</taxon>
        <taxon>Nematoda</taxon>
        <taxon>Enoplea</taxon>
        <taxon>Dorylaimia</taxon>
        <taxon>Trichinellida</taxon>
        <taxon>Trichinellidae</taxon>
        <taxon>Trichinella</taxon>
    </lineage>
</organism>
<comment type="caution">
    <text evidence="1">The sequence shown here is derived from an EMBL/GenBank/DDBJ whole genome shotgun (WGS) entry which is preliminary data.</text>
</comment>
<accession>A0A0V0XK42</accession>
<dbReference type="EMBL" id="JYDU01000251">
    <property type="protein sequence ID" value="KRX88099.1"/>
    <property type="molecule type" value="Genomic_DNA"/>
</dbReference>
<dbReference type="AlphaFoldDB" id="A0A0V0XK42"/>
<name>A0A0V0XK42_TRIPS</name>
<protein>
    <submittedName>
        <fullName evidence="1">Uncharacterized protein</fullName>
    </submittedName>
</protein>
<evidence type="ECO:0000313" key="2">
    <source>
        <dbReference type="Proteomes" id="UP000054815"/>
    </source>
</evidence>
<reference evidence="1 2" key="1">
    <citation type="submission" date="2015-01" db="EMBL/GenBank/DDBJ databases">
        <title>Evolution of Trichinella species and genotypes.</title>
        <authorList>
            <person name="Korhonen P.K."/>
            <person name="Edoardo P."/>
            <person name="Giuseppe L.R."/>
            <person name="Gasser R.B."/>
        </authorList>
    </citation>
    <scope>NUCLEOTIDE SEQUENCE [LARGE SCALE GENOMIC DNA]</scope>
    <source>
        <strain evidence="1">ISS141</strain>
    </source>
</reference>
<dbReference type="InterPro" id="IPR035892">
    <property type="entry name" value="C2_domain_sf"/>
</dbReference>
<dbReference type="Proteomes" id="UP000054815">
    <property type="component" value="Unassembled WGS sequence"/>
</dbReference>
<proteinExistence type="predicted"/>